<accession>A0ACB8XJ15</accession>
<reference evidence="2" key="1">
    <citation type="journal article" date="2022" name="Mol. Ecol. Resour.">
        <title>The genomes of chicory, endive, great burdock and yacon provide insights into Asteraceae palaeo-polyploidization history and plant inulin production.</title>
        <authorList>
            <person name="Fan W."/>
            <person name="Wang S."/>
            <person name="Wang H."/>
            <person name="Wang A."/>
            <person name="Jiang F."/>
            <person name="Liu H."/>
            <person name="Zhao H."/>
            <person name="Xu D."/>
            <person name="Zhang Y."/>
        </authorList>
    </citation>
    <scope>NUCLEOTIDE SEQUENCE [LARGE SCALE GENOMIC DNA]</scope>
    <source>
        <strain evidence="2">cv. Niubang</strain>
    </source>
</reference>
<sequence length="825" mass="92767">MNSRNRSKIILLLLLFSSVLNQGLCTHSFSSENGSIFLHDEVLIRVGVVIDMDSWVGRSIQSFITMAVSEFYALNNMYRTRIILHTRDSKGDPLRALSAVLDLLNNIKVQAIIGPEAYLEAKLLAPIADKAKVPMFSFAGSPSMDYPYLFQIKEDESVMAKSIATLVESYKWRDVIYLYEDTDCGREILSYFLESFQDKNIRVSHRSSVLALATDDQIFDVLQKVRKTSHTTTIIVQMSSLLASRLFLIAKRLGMMGEKYSWIITHKTIDILQPDLEVIGSLQGVIGVRPYIPSSGKLLNLTARWYDECNIKHPTLASREVSVVAIWAYDTIWALAESVQRLGVQFSFAVTRIDSMLLNEVSKTRFKGVSGEFQLIDGRLVSNGFKVVNVVGSWMFPEGSTTTPKRRVLQVTNVKKLRVGVLTRRKFKYFIDADHDIQKNVTTAAGFSVDVFNTCMRALPHEVHYELIPFSIGTYDDLIKKVYAQEIDAILGDSTILANRSQYVDFTATYTDFGIGTLARINDNDMWIFLKALDLDLWLSTAAFAILTGFVVWAIESMDQESQGSPALQIGATFWFILMTLFFAQREKLSSNLSKFVVFVWLLVVLILISSYTATLASLLTVEQFELASKGGTVGFHGGSFVAGVTVSNLNFEDHRRRPYYSYEDYAEALSRGGKHDGADAIVDEIPYIKMFLGKYSADYAMISSEPSTSGFAFIFQKGSPLVPEMSRQIAKIREDGTLRLLEKKWFEKHSLSSQDPPTKPKTLNFGRFRGLFIISGISSAFALLISLICLLHAKLEIHNIISLVVRRNLVATLRYLLRKNSIGI</sequence>
<comment type="caution">
    <text evidence="1">The sequence shown here is derived from an EMBL/GenBank/DDBJ whole genome shotgun (WGS) entry which is preliminary data.</text>
</comment>
<proteinExistence type="predicted"/>
<dbReference type="EMBL" id="CM042063">
    <property type="protein sequence ID" value="KAI3667873.1"/>
    <property type="molecule type" value="Genomic_DNA"/>
</dbReference>
<protein>
    <submittedName>
        <fullName evidence="1">Uncharacterized protein</fullName>
    </submittedName>
</protein>
<reference evidence="1 2" key="2">
    <citation type="journal article" date="2022" name="Mol. Ecol. Resour.">
        <title>The genomes of chicory, endive, great burdock and yacon provide insights into Asteraceae paleo-polyploidization history and plant inulin production.</title>
        <authorList>
            <person name="Fan W."/>
            <person name="Wang S."/>
            <person name="Wang H."/>
            <person name="Wang A."/>
            <person name="Jiang F."/>
            <person name="Liu H."/>
            <person name="Zhao H."/>
            <person name="Xu D."/>
            <person name="Zhang Y."/>
        </authorList>
    </citation>
    <scope>NUCLEOTIDE SEQUENCE [LARGE SCALE GENOMIC DNA]</scope>
    <source>
        <strain evidence="2">cv. Niubang</strain>
    </source>
</reference>
<dbReference type="Proteomes" id="UP001055879">
    <property type="component" value="Linkage Group LG17"/>
</dbReference>
<organism evidence="1 2">
    <name type="scientific">Arctium lappa</name>
    <name type="common">Greater burdock</name>
    <name type="synonym">Lappa major</name>
    <dbReference type="NCBI Taxonomy" id="4217"/>
    <lineage>
        <taxon>Eukaryota</taxon>
        <taxon>Viridiplantae</taxon>
        <taxon>Streptophyta</taxon>
        <taxon>Embryophyta</taxon>
        <taxon>Tracheophyta</taxon>
        <taxon>Spermatophyta</taxon>
        <taxon>Magnoliopsida</taxon>
        <taxon>eudicotyledons</taxon>
        <taxon>Gunneridae</taxon>
        <taxon>Pentapetalae</taxon>
        <taxon>asterids</taxon>
        <taxon>campanulids</taxon>
        <taxon>Asterales</taxon>
        <taxon>Asteraceae</taxon>
        <taxon>Carduoideae</taxon>
        <taxon>Cardueae</taxon>
        <taxon>Arctiinae</taxon>
        <taxon>Arctium</taxon>
    </lineage>
</organism>
<gene>
    <name evidence="1" type="ORF">L6452_42943</name>
</gene>
<evidence type="ECO:0000313" key="1">
    <source>
        <dbReference type="EMBL" id="KAI3667873.1"/>
    </source>
</evidence>
<evidence type="ECO:0000313" key="2">
    <source>
        <dbReference type="Proteomes" id="UP001055879"/>
    </source>
</evidence>
<keyword evidence="2" id="KW-1185">Reference proteome</keyword>
<name>A0ACB8XJ15_ARCLA</name>